<protein>
    <submittedName>
        <fullName evidence="1">Uncharacterized protein</fullName>
    </submittedName>
</protein>
<organism evidence="1 2">
    <name type="scientific">Champsocephalus gunnari</name>
    <name type="common">Mackerel icefish</name>
    <dbReference type="NCBI Taxonomy" id="52237"/>
    <lineage>
        <taxon>Eukaryota</taxon>
        <taxon>Metazoa</taxon>
        <taxon>Chordata</taxon>
        <taxon>Craniata</taxon>
        <taxon>Vertebrata</taxon>
        <taxon>Euteleostomi</taxon>
        <taxon>Actinopterygii</taxon>
        <taxon>Neopterygii</taxon>
        <taxon>Teleostei</taxon>
        <taxon>Neoteleostei</taxon>
        <taxon>Acanthomorphata</taxon>
        <taxon>Eupercaria</taxon>
        <taxon>Perciformes</taxon>
        <taxon>Notothenioidei</taxon>
        <taxon>Channichthyidae</taxon>
        <taxon>Champsocephalus</taxon>
    </lineage>
</organism>
<reference evidence="1 2" key="1">
    <citation type="journal article" date="2023" name="Mol. Biol. Evol.">
        <title>Genomics of Secondarily Temperate Adaptation in the Only Non-Antarctic Icefish.</title>
        <authorList>
            <person name="Rivera-Colon A.G."/>
            <person name="Rayamajhi N."/>
            <person name="Minhas B.F."/>
            <person name="Madrigal G."/>
            <person name="Bilyk K.T."/>
            <person name="Yoon V."/>
            <person name="Hune M."/>
            <person name="Gregory S."/>
            <person name="Cheng C.H.C."/>
            <person name="Catchen J.M."/>
        </authorList>
    </citation>
    <scope>NUCLEOTIDE SEQUENCE [LARGE SCALE GENOMIC DNA]</scope>
    <source>
        <tissue evidence="1">White muscle</tissue>
    </source>
</reference>
<comment type="caution">
    <text evidence="1">The sequence shown here is derived from an EMBL/GenBank/DDBJ whole genome shotgun (WGS) entry which is preliminary data.</text>
</comment>
<keyword evidence="2" id="KW-1185">Reference proteome</keyword>
<evidence type="ECO:0000313" key="2">
    <source>
        <dbReference type="Proteomes" id="UP001331515"/>
    </source>
</evidence>
<accession>A0AAN8CL65</accession>
<sequence length="70" mass="7821">MLPVNIYEQSRCCAPVSARCPLSADRPGRSPDNQLVITLTTLQGSRNALFHRPNRRINNEMNPGTKDIQS</sequence>
<dbReference type="Proteomes" id="UP001331515">
    <property type="component" value="Unassembled WGS sequence"/>
</dbReference>
<proteinExistence type="predicted"/>
<evidence type="ECO:0000313" key="1">
    <source>
        <dbReference type="EMBL" id="KAK5905830.1"/>
    </source>
</evidence>
<dbReference type="AlphaFoldDB" id="A0AAN8CL65"/>
<dbReference type="EMBL" id="JAURVH010001530">
    <property type="protein sequence ID" value="KAK5905830.1"/>
    <property type="molecule type" value="Genomic_DNA"/>
</dbReference>
<name>A0AAN8CL65_CHAGU</name>
<gene>
    <name evidence="1" type="ORF">CgunFtcFv8_001748</name>
</gene>